<keyword evidence="26" id="KW-1185">Reference proteome</keyword>
<comment type="catalytic activity">
    <reaction evidence="23">
        <text>tetradecanoyl-CoA + H2O = tetradecanoate + CoA + H(+)</text>
        <dbReference type="Rhea" id="RHEA:40119"/>
        <dbReference type="ChEBI" id="CHEBI:15377"/>
        <dbReference type="ChEBI" id="CHEBI:15378"/>
        <dbReference type="ChEBI" id="CHEBI:30807"/>
        <dbReference type="ChEBI" id="CHEBI:57287"/>
        <dbReference type="ChEBI" id="CHEBI:57385"/>
    </reaction>
    <physiologicalReaction direction="left-to-right" evidence="23">
        <dbReference type="Rhea" id="RHEA:40120"/>
    </physiologicalReaction>
</comment>
<keyword evidence="7" id="KW-0378">Hydrolase</keyword>
<comment type="catalytic activity">
    <reaction evidence="13">
        <text>(5Z,8Z,11Z,14Z)-eicosatetraenoyl-CoA + H2O = (5Z,8Z,11Z,14Z)-eicosatetraenoate + CoA + H(+)</text>
        <dbReference type="Rhea" id="RHEA:40151"/>
        <dbReference type="ChEBI" id="CHEBI:15377"/>
        <dbReference type="ChEBI" id="CHEBI:15378"/>
        <dbReference type="ChEBI" id="CHEBI:32395"/>
        <dbReference type="ChEBI" id="CHEBI:57287"/>
        <dbReference type="ChEBI" id="CHEBI:57368"/>
    </reaction>
    <physiologicalReaction direction="left-to-right" evidence="13">
        <dbReference type="Rhea" id="RHEA:40152"/>
    </physiologicalReaction>
</comment>
<evidence type="ECO:0000313" key="26">
    <source>
        <dbReference type="Proteomes" id="UP001152321"/>
    </source>
</evidence>
<evidence type="ECO:0000256" key="3">
    <source>
        <dbReference type="ARBA" id="ARBA00004632"/>
    </source>
</evidence>
<name>A0ABT6DM31_9BACT</name>
<comment type="catalytic activity">
    <reaction evidence="19">
        <text>octanoyl-CoA + H2O = octanoate + CoA + H(+)</text>
        <dbReference type="Rhea" id="RHEA:30143"/>
        <dbReference type="ChEBI" id="CHEBI:15377"/>
        <dbReference type="ChEBI" id="CHEBI:15378"/>
        <dbReference type="ChEBI" id="CHEBI:25646"/>
        <dbReference type="ChEBI" id="CHEBI:57287"/>
        <dbReference type="ChEBI" id="CHEBI:57386"/>
    </reaction>
    <physiologicalReaction direction="left-to-right" evidence="19">
        <dbReference type="Rhea" id="RHEA:30144"/>
    </physiologicalReaction>
</comment>
<keyword evidence="4" id="KW-1003">Cell membrane</keyword>
<evidence type="ECO:0000256" key="7">
    <source>
        <dbReference type="ARBA" id="ARBA00022801"/>
    </source>
</evidence>
<dbReference type="PANTHER" id="PTHR12418:SF19">
    <property type="entry name" value="ACYL-COENZYME A THIOESTERASE THEM4"/>
    <property type="match status" value="1"/>
</dbReference>
<comment type="catalytic activity">
    <reaction evidence="20">
        <text>hexadecanoyl-CoA + H2O = hexadecanoate + CoA + H(+)</text>
        <dbReference type="Rhea" id="RHEA:16645"/>
        <dbReference type="ChEBI" id="CHEBI:7896"/>
        <dbReference type="ChEBI" id="CHEBI:15377"/>
        <dbReference type="ChEBI" id="CHEBI:15378"/>
        <dbReference type="ChEBI" id="CHEBI:57287"/>
        <dbReference type="ChEBI" id="CHEBI:57379"/>
        <dbReference type="EC" id="3.1.2.2"/>
    </reaction>
    <physiologicalReaction direction="left-to-right" evidence="20">
        <dbReference type="Rhea" id="RHEA:16646"/>
    </physiologicalReaction>
</comment>
<dbReference type="EMBL" id="JANRMI010000003">
    <property type="protein sequence ID" value="MDG0817130.1"/>
    <property type="molecule type" value="Genomic_DNA"/>
</dbReference>
<keyword evidence="6" id="KW-0053">Apoptosis</keyword>
<evidence type="ECO:0000256" key="11">
    <source>
        <dbReference type="ARBA" id="ARBA00023136"/>
    </source>
</evidence>
<organism evidence="25 26">
    <name type="scientific">Bdellovibrio svalbardensis</name>
    <dbReference type="NCBI Taxonomy" id="2972972"/>
    <lineage>
        <taxon>Bacteria</taxon>
        <taxon>Pseudomonadati</taxon>
        <taxon>Bdellovibrionota</taxon>
        <taxon>Bdellovibrionia</taxon>
        <taxon>Bdellovibrionales</taxon>
        <taxon>Pseudobdellovibrionaceae</taxon>
        <taxon>Bdellovibrio</taxon>
    </lineage>
</organism>
<evidence type="ECO:0000256" key="6">
    <source>
        <dbReference type="ARBA" id="ARBA00022703"/>
    </source>
</evidence>
<evidence type="ECO:0000256" key="19">
    <source>
        <dbReference type="ARBA" id="ARBA00047588"/>
    </source>
</evidence>
<keyword evidence="10" id="KW-0443">Lipid metabolism</keyword>
<dbReference type="PANTHER" id="PTHR12418">
    <property type="entry name" value="ACYL-COENZYME A THIOESTERASE THEM4"/>
    <property type="match status" value="1"/>
</dbReference>
<dbReference type="EC" id="3.1.2.2" evidence="16"/>
<sequence length="158" mass="17629">MPETMKLKYDKSLEVPKPYKGDSRGSYVMESSQLEIVLLKSSEPQELLGEVWFEVESAGPPGHVHGGCQAAVLDEVMGSTGWHHGFGVVAAKIEVEFLEMVPVRKQYSLRGKIVSTENRKIFVEAEIFDSTKIYARSKGLFICLAPEQLQSLGEKLNR</sequence>
<comment type="similarity">
    <text evidence="15">Belongs to the THEM4/THEM5 thioesterase family.</text>
</comment>
<dbReference type="InterPro" id="IPR029069">
    <property type="entry name" value="HotDog_dom_sf"/>
</dbReference>
<gene>
    <name evidence="25" type="ORF">NWE73_12180</name>
</gene>
<dbReference type="InterPro" id="IPR006683">
    <property type="entry name" value="Thioestr_dom"/>
</dbReference>
<evidence type="ECO:0000256" key="20">
    <source>
        <dbReference type="ARBA" id="ARBA00047734"/>
    </source>
</evidence>
<evidence type="ECO:0000259" key="24">
    <source>
        <dbReference type="Pfam" id="PF03061"/>
    </source>
</evidence>
<comment type="catalytic activity">
    <reaction evidence="22">
        <text>dodecanoyl-CoA + H2O = dodecanoate + CoA + H(+)</text>
        <dbReference type="Rhea" id="RHEA:30135"/>
        <dbReference type="ChEBI" id="CHEBI:15377"/>
        <dbReference type="ChEBI" id="CHEBI:15378"/>
        <dbReference type="ChEBI" id="CHEBI:18262"/>
        <dbReference type="ChEBI" id="CHEBI:57287"/>
        <dbReference type="ChEBI" id="CHEBI:57375"/>
    </reaction>
    <physiologicalReaction direction="left-to-right" evidence="22">
        <dbReference type="Rhea" id="RHEA:30136"/>
    </physiologicalReaction>
</comment>
<reference evidence="25" key="1">
    <citation type="submission" date="2022-08" db="EMBL/GenBank/DDBJ databases">
        <title>Novel Bdellovibrio Species Isolated from Svalbard: Designation Bdellovibrio svalbardensis.</title>
        <authorList>
            <person name="Mitchell R.J."/>
            <person name="Choi S.Y."/>
        </authorList>
    </citation>
    <scope>NUCLEOTIDE SEQUENCE</scope>
    <source>
        <strain evidence="25">PAP01</strain>
    </source>
</reference>
<evidence type="ECO:0000256" key="2">
    <source>
        <dbReference type="ARBA" id="ARBA00004496"/>
    </source>
</evidence>
<protein>
    <recommendedName>
        <fullName evidence="17">Acyl-coenzyme A thioesterase THEM4</fullName>
        <ecNumber evidence="16">3.1.2.2</ecNumber>
    </recommendedName>
    <alternativeName>
        <fullName evidence="18">Thioesterase superfamily member 4</fullName>
    </alternativeName>
</protein>
<evidence type="ECO:0000256" key="12">
    <source>
        <dbReference type="ARBA" id="ARBA00023273"/>
    </source>
</evidence>
<evidence type="ECO:0000256" key="13">
    <source>
        <dbReference type="ARBA" id="ARBA00035852"/>
    </source>
</evidence>
<comment type="catalytic activity">
    <reaction evidence="21">
        <text>decanoyl-CoA + H2O = decanoate + CoA + H(+)</text>
        <dbReference type="Rhea" id="RHEA:40059"/>
        <dbReference type="ChEBI" id="CHEBI:15377"/>
        <dbReference type="ChEBI" id="CHEBI:15378"/>
        <dbReference type="ChEBI" id="CHEBI:27689"/>
        <dbReference type="ChEBI" id="CHEBI:57287"/>
        <dbReference type="ChEBI" id="CHEBI:61430"/>
    </reaction>
    <physiologicalReaction direction="left-to-right" evidence="21">
        <dbReference type="Rhea" id="RHEA:40060"/>
    </physiologicalReaction>
</comment>
<keyword evidence="8" id="KW-0276">Fatty acid metabolism</keyword>
<dbReference type="SUPFAM" id="SSF54637">
    <property type="entry name" value="Thioesterase/thiol ester dehydrase-isomerase"/>
    <property type="match status" value="1"/>
</dbReference>
<comment type="caution">
    <text evidence="25">The sequence shown here is derived from an EMBL/GenBank/DDBJ whole genome shotgun (WGS) entry which is preliminary data.</text>
</comment>
<evidence type="ECO:0000313" key="25">
    <source>
        <dbReference type="EMBL" id="MDG0817130.1"/>
    </source>
</evidence>
<evidence type="ECO:0000256" key="23">
    <source>
        <dbReference type="ARBA" id="ARBA00048180"/>
    </source>
</evidence>
<dbReference type="CDD" id="cd03443">
    <property type="entry name" value="PaaI_thioesterase"/>
    <property type="match status" value="1"/>
</dbReference>
<evidence type="ECO:0000256" key="22">
    <source>
        <dbReference type="ARBA" id="ARBA00048074"/>
    </source>
</evidence>
<keyword evidence="12" id="KW-0966">Cell projection</keyword>
<evidence type="ECO:0000256" key="18">
    <source>
        <dbReference type="ARBA" id="ARBA00043210"/>
    </source>
</evidence>
<keyword evidence="11" id="KW-0472">Membrane</keyword>
<evidence type="ECO:0000256" key="15">
    <source>
        <dbReference type="ARBA" id="ARBA00038456"/>
    </source>
</evidence>
<dbReference type="Proteomes" id="UP001152321">
    <property type="component" value="Unassembled WGS sequence"/>
</dbReference>
<evidence type="ECO:0000256" key="21">
    <source>
        <dbReference type="ARBA" id="ARBA00047969"/>
    </source>
</evidence>
<feature type="domain" description="Thioesterase" evidence="24">
    <location>
        <begin position="62"/>
        <end position="130"/>
    </location>
</feature>
<evidence type="ECO:0000256" key="9">
    <source>
        <dbReference type="ARBA" id="ARBA00022946"/>
    </source>
</evidence>
<keyword evidence="9" id="KW-0809">Transit peptide</keyword>
<evidence type="ECO:0000256" key="4">
    <source>
        <dbReference type="ARBA" id="ARBA00022475"/>
    </source>
</evidence>
<dbReference type="InterPro" id="IPR052365">
    <property type="entry name" value="THEM4/THEM5_acyl-CoA_thioest"/>
</dbReference>
<dbReference type="Gene3D" id="3.10.129.10">
    <property type="entry name" value="Hotdog Thioesterase"/>
    <property type="match status" value="1"/>
</dbReference>
<keyword evidence="5" id="KW-0963">Cytoplasm</keyword>
<evidence type="ECO:0000256" key="5">
    <source>
        <dbReference type="ARBA" id="ARBA00022490"/>
    </source>
</evidence>
<dbReference type="Pfam" id="PF03061">
    <property type="entry name" value="4HBT"/>
    <property type="match status" value="1"/>
</dbReference>
<evidence type="ECO:0000256" key="14">
    <source>
        <dbReference type="ARBA" id="ARBA00037002"/>
    </source>
</evidence>
<evidence type="ECO:0000256" key="8">
    <source>
        <dbReference type="ARBA" id="ARBA00022832"/>
    </source>
</evidence>
<evidence type="ECO:0000256" key="16">
    <source>
        <dbReference type="ARBA" id="ARBA00038848"/>
    </source>
</evidence>
<evidence type="ECO:0000256" key="10">
    <source>
        <dbReference type="ARBA" id="ARBA00023098"/>
    </source>
</evidence>
<proteinExistence type="inferred from homology"/>
<comment type="subcellular location">
    <subcellularLocation>
        <location evidence="3">Cell projection</location>
        <location evidence="3">Ruffle membrane</location>
    </subcellularLocation>
    <subcellularLocation>
        <location evidence="2">Cytoplasm</location>
    </subcellularLocation>
    <subcellularLocation>
        <location evidence="1">Membrane</location>
        <topology evidence="1">Peripheral membrane protein</topology>
    </subcellularLocation>
</comment>
<comment type="catalytic activity">
    <reaction evidence="14">
        <text>(9Z)-octadecenoyl-CoA + H2O = (9Z)-octadecenoate + CoA + H(+)</text>
        <dbReference type="Rhea" id="RHEA:40139"/>
        <dbReference type="ChEBI" id="CHEBI:15377"/>
        <dbReference type="ChEBI" id="CHEBI:15378"/>
        <dbReference type="ChEBI" id="CHEBI:30823"/>
        <dbReference type="ChEBI" id="CHEBI:57287"/>
        <dbReference type="ChEBI" id="CHEBI:57387"/>
    </reaction>
    <physiologicalReaction direction="left-to-right" evidence="14">
        <dbReference type="Rhea" id="RHEA:40140"/>
    </physiologicalReaction>
</comment>
<accession>A0ABT6DM31</accession>
<evidence type="ECO:0000256" key="17">
    <source>
        <dbReference type="ARBA" id="ARBA00040123"/>
    </source>
</evidence>
<evidence type="ECO:0000256" key="1">
    <source>
        <dbReference type="ARBA" id="ARBA00004170"/>
    </source>
</evidence>